<sequence>MAIPGTVLLGRYRIVRPFAHGSSSVVYLAFDSFGKPYAFKLFPKSLEPRADREYHLTRHLSHPLINPVRERINLEDQPGLLMDFAPGEVLSRAFESPDRYPVMQRGLASRRDAYLSVLLQTLEALAYLHDRGIVHRDIKPENLIVAPSGDVRLVDFDLSGPAGEVFREKLSMGTVGYMSPEQAMGRPLTPSADLYSLGVLLYWGLSGQLPFYGSGREVLLQHVRTAPRDPRQVRGGERDPLDSVCLKLLEKDPARRPQSAREVIDTLHALG</sequence>
<keyword evidence="3 6" id="KW-0418">Kinase</keyword>
<keyword evidence="4" id="KW-0067">ATP-binding</keyword>
<dbReference type="AlphaFoldDB" id="A0A841I430"/>
<keyword evidence="6" id="KW-0723">Serine/threonine-protein kinase</keyword>
<evidence type="ECO:0000256" key="2">
    <source>
        <dbReference type="ARBA" id="ARBA00022741"/>
    </source>
</evidence>
<dbReference type="GO" id="GO:0004674">
    <property type="term" value="F:protein serine/threonine kinase activity"/>
    <property type="evidence" value="ECO:0007669"/>
    <property type="project" value="UniProtKB-KW"/>
</dbReference>
<evidence type="ECO:0000313" key="7">
    <source>
        <dbReference type="Proteomes" id="UP000569951"/>
    </source>
</evidence>
<dbReference type="Pfam" id="PF00069">
    <property type="entry name" value="Pkinase"/>
    <property type="match status" value="1"/>
</dbReference>
<keyword evidence="1" id="KW-0808">Transferase</keyword>
<dbReference type="CDD" id="cd14014">
    <property type="entry name" value="STKc_PknB_like"/>
    <property type="match status" value="1"/>
</dbReference>
<name>A0A841I430_9DEIO</name>
<evidence type="ECO:0000259" key="5">
    <source>
        <dbReference type="PROSITE" id="PS50011"/>
    </source>
</evidence>
<dbReference type="InterPro" id="IPR011009">
    <property type="entry name" value="Kinase-like_dom_sf"/>
</dbReference>
<accession>A0A841I430</accession>
<dbReference type="Gene3D" id="3.30.200.20">
    <property type="entry name" value="Phosphorylase Kinase, domain 1"/>
    <property type="match status" value="1"/>
</dbReference>
<evidence type="ECO:0000256" key="3">
    <source>
        <dbReference type="ARBA" id="ARBA00022777"/>
    </source>
</evidence>
<protein>
    <submittedName>
        <fullName evidence="6">Serine/threonine protein kinase</fullName>
    </submittedName>
</protein>
<dbReference type="PROSITE" id="PS00108">
    <property type="entry name" value="PROTEIN_KINASE_ST"/>
    <property type="match status" value="1"/>
</dbReference>
<dbReference type="Gene3D" id="1.10.510.10">
    <property type="entry name" value="Transferase(Phosphotransferase) domain 1"/>
    <property type="match status" value="1"/>
</dbReference>
<dbReference type="InterPro" id="IPR000719">
    <property type="entry name" value="Prot_kinase_dom"/>
</dbReference>
<proteinExistence type="predicted"/>
<dbReference type="Proteomes" id="UP000569951">
    <property type="component" value="Unassembled WGS sequence"/>
</dbReference>
<dbReference type="PROSITE" id="PS50011">
    <property type="entry name" value="PROTEIN_KINASE_DOM"/>
    <property type="match status" value="1"/>
</dbReference>
<keyword evidence="7" id="KW-1185">Reference proteome</keyword>
<reference evidence="6 7" key="1">
    <citation type="submission" date="2020-08" db="EMBL/GenBank/DDBJ databases">
        <title>Genomic Encyclopedia of Type Strains, Phase IV (KMG-IV): sequencing the most valuable type-strain genomes for metagenomic binning, comparative biology and taxonomic classification.</title>
        <authorList>
            <person name="Goeker M."/>
        </authorList>
    </citation>
    <scope>NUCLEOTIDE SEQUENCE [LARGE SCALE GENOMIC DNA]</scope>
    <source>
        <strain evidence="6 7">DSM 21458</strain>
    </source>
</reference>
<dbReference type="PANTHER" id="PTHR43289:SF6">
    <property type="entry name" value="SERINE_THREONINE-PROTEIN KINASE NEKL-3"/>
    <property type="match status" value="1"/>
</dbReference>
<dbReference type="SMART" id="SM00220">
    <property type="entry name" value="S_TKc"/>
    <property type="match status" value="1"/>
</dbReference>
<feature type="domain" description="Protein kinase" evidence="5">
    <location>
        <begin position="12"/>
        <end position="271"/>
    </location>
</feature>
<evidence type="ECO:0000256" key="4">
    <source>
        <dbReference type="ARBA" id="ARBA00022840"/>
    </source>
</evidence>
<keyword evidence="2" id="KW-0547">Nucleotide-binding</keyword>
<dbReference type="InterPro" id="IPR008271">
    <property type="entry name" value="Ser/Thr_kinase_AS"/>
</dbReference>
<dbReference type="GO" id="GO:0005524">
    <property type="term" value="F:ATP binding"/>
    <property type="evidence" value="ECO:0007669"/>
    <property type="project" value="UniProtKB-KW"/>
</dbReference>
<dbReference type="RefSeq" id="WP_183987894.1">
    <property type="nucleotide sequence ID" value="NZ_JACHHG010000009.1"/>
</dbReference>
<organism evidence="6 7">
    <name type="scientific">Deinobacterium chartae</name>
    <dbReference type="NCBI Taxonomy" id="521158"/>
    <lineage>
        <taxon>Bacteria</taxon>
        <taxon>Thermotogati</taxon>
        <taxon>Deinococcota</taxon>
        <taxon>Deinococci</taxon>
        <taxon>Deinococcales</taxon>
        <taxon>Deinococcaceae</taxon>
        <taxon>Deinobacterium</taxon>
    </lineage>
</organism>
<evidence type="ECO:0000256" key="1">
    <source>
        <dbReference type="ARBA" id="ARBA00022679"/>
    </source>
</evidence>
<dbReference type="PANTHER" id="PTHR43289">
    <property type="entry name" value="MITOGEN-ACTIVATED PROTEIN KINASE KINASE KINASE 20-RELATED"/>
    <property type="match status" value="1"/>
</dbReference>
<gene>
    <name evidence="6" type="ORF">HNR42_002584</name>
</gene>
<dbReference type="SUPFAM" id="SSF56112">
    <property type="entry name" value="Protein kinase-like (PK-like)"/>
    <property type="match status" value="1"/>
</dbReference>
<dbReference type="EMBL" id="JACHHG010000009">
    <property type="protein sequence ID" value="MBB6099148.1"/>
    <property type="molecule type" value="Genomic_DNA"/>
</dbReference>
<comment type="caution">
    <text evidence="6">The sequence shown here is derived from an EMBL/GenBank/DDBJ whole genome shotgun (WGS) entry which is preliminary data.</text>
</comment>
<evidence type="ECO:0000313" key="6">
    <source>
        <dbReference type="EMBL" id="MBB6099148.1"/>
    </source>
</evidence>